<name>A0ABQ5S307_9CHLO</name>
<proteinExistence type="predicted"/>
<dbReference type="PROSITE" id="PS50188">
    <property type="entry name" value="B302_SPRY"/>
    <property type="match status" value="1"/>
</dbReference>
<dbReference type="InterPro" id="IPR013320">
    <property type="entry name" value="ConA-like_dom_sf"/>
</dbReference>
<comment type="caution">
    <text evidence="3">The sequence shown here is derived from an EMBL/GenBank/DDBJ whole genome shotgun (WGS) entry which is preliminary data.</text>
</comment>
<dbReference type="SUPFAM" id="SSF49899">
    <property type="entry name" value="Concanavalin A-like lectins/glucanases"/>
    <property type="match status" value="1"/>
</dbReference>
<dbReference type="Gene3D" id="2.60.120.920">
    <property type="match status" value="1"/>
</dbReference>
<dbReference type="SUPFAM" id="SSF48452">
    <property type="entry name" value="TPR-like"/>
    <property type="match status" value="1"/>
</dbReference>
<keyword evidence="4" id="KW-1185">Reference proteome</keyword>
<dbReference type="PANTHER" id="PTHR46082">
    <property type="entry name" value="ATP/GTP-BINDING PROTEIN-RELATED"/>
    <property type="match status" value="1"/>
</dbReference>
<dbReference type="Proteomes" id="UP001165090">
    <property type="component" value="Unassembled WGS sequence"/>
</dbReference>
<dbReference type="CDD" id="cd12885">
    <property type="entry name" value="SPRY_RanBP_like"/>
    <property type="match status" value="1"/>
</dbReference>
<dbReference type="PANTHER" id="PTHR46082:SF6">
    <property type="entry name" value="AAA+ ATPASE DOMAIN-CONTAINING PROTEIN-RELATED"/>
    <property type="match status" value="1"/>
</dbReference>
<reference evidence="3 4" key="1">
    <citation type="journal article" date="2023" name="IScience">
        <title>Expanded male sex-determining region conserved during the evolution of homothallism in the green alga Volvox.</title>
        <authorList>
            <person name="Yamamoto K."/>
            <person name="Matsuzaki R."/>
            <person name="Mahakham W."/>
            <person name="Heman W."/>
            <person name="Sekimoto H."/>
            <person name="Kawachi M."/>
            <person name="Minakuchi Y."/>
            <person name="Toyoda A."/>
            <person name="Nozaki H."/>
        </authorList>
    </citation>
    <scope>NUCLEOTIDE SEQUENCE [LARGE SCALE GENOMIC DNA]</scope>
    <source>
        <strain evidence="3 4">NIES-4468</strain>
    </source>
</reference>
<evidence type="ECO:0000313" key="4">
    <source>
        <dbReference type="Proteomes" id="UP001165090"/>
    </source>
</evidence>
<evidence type="ECO:0000256" key="1">
    <source>
        <dbReference type="SAM" id="MobiDB-lite"/>
    </source>
</evidence>
<dbReference type="InterPro" id="IPR053137">
    <property type="entry name" value="NLR-like"/>
</dbReference>
<dbReference type="InterPro" id="IPR043136">
    <property type="entry name" value="B30.2/SPRY_sf"/>
</dbReference>
<dbReference type="EMBL" id="BSDZ01000019">
    <property type="protein sequence ID" value="GLI64287.1"/>
    <property type="molecule type" value="Genomic_DNA"/>
</dbReference>
<protein>
    <recommendedName>
        <fullName evidence="2">B30.2/SPRY domain-containing protein</fullName>
    </recommendedName>
</protein>
<dbReference type="SMART" id="SM00449">
    <property type="entry name" value="SPRY"/>
    <property type="match status" value="1"/>
</dbReference>
<sequence>METAAVSLAWLQQFVNNHGLSGKKMASAGIVKEIILPATAERQCSYTDMMLAGPDDPRAHVSQGRPFYYVSHTWSRPLVETIQMLTHHFQEQRRWRRGEDGKPLPPLDDKTTFLWIDIFAVDQHKVITGQGDGDGEANGNYGSPLPLVGELRQVVQKSTCALMVLDAEGSILSRFWCLYEAWLAGTSGPEKLRLLSYGIILTDGLQKVLTNIDIDSAVTSLTADRERLLESIKQLSDREGGSEAMSSQLRRALLRAAILQIVNLCGNDDDDDDDGDDARSISPQEVTGVNIAGILLQLYGSLVQAPLVPELLWKTLEDCQQSLGPYHPDTMSSFVVMADFMRHLGRPDVALQLLLHVAESMDHVLGPTHPDKKAVDDHAAQIQIQMGAQRLHALGPGAESTASTRLGMLMQRQQQQGAANEGDNRRRERENADEESFLSRLLCDTEGLQTRYQEDSSNGLPAHWRQLSPWRIGKGVMLLDRCTALFEAYTQGVVFANLPAGANRGDSLCYFEITVTEPPDGRAEVGLGFAPISYPTSRHVGFEARSYGLYSKNGNVYMGNESANTYYGDFKFGAGDVMGAALDLERRVIFFPKNGQAGNPVPRLSISGSLYPAISIVSYGARVSVNFRQNAFVFDVKGYHQQAIPQRSQQAKVDELQQSTNVPEAAAALPSGSRSWEKLGEDVNRAKDHISMAAVSLAWLRRFIIDNRVSERKMTAKDIIQELILPRTAVRQCRYTDVMLEDPKQACHVSRGRLFHFVSHVWNRPFLETFEMLDHHFRPRMWLGEQDEPMPGEDEVFLWLGMFAINQHNTRGQADSQNGDLLHLDEAVLDAVETLMVLDKAGTPLTRIWCLFEAWTAGRKGPGKLRLLSYGILFKHLEEILTKLDVRGAQAGKPEDKERILSAIQSQKGGLERMTRELKEALVSSAAAQVSDVGDIWTAEMDSTRDLMKRVFVRTGQDMFTQADQLYTQILEACKIMLGHRHPATLRSFSNLAAVLARQGQYEEAEKYYELALEGWIRVLGPDFAFTQKCLQSLEGVLSRQRKFEKVKQLKDRYGAQVPLYIQEEEEEQQQQQQAAVPVRQSAFANSHPAPLFSDIEISDGQTNNRVFTCEKRQEVRHGKQPYLTVPLEVDPGYRVDKIVVEVESRDQVRADVGSYVC</sequence>
<evidence type="ECO:0000259" key="2">
    <source>
        <dbReference type="PROSITE" id="PS50188"/>
    </source>
</evidence>
<dbReference type="InterPro" id="IPR011990">
    <property type="entry name" value="TPR-like_helical_dom_sf"/>
</dbReference>
<feature type="compositionally biased region" description="Low complexity" evidence="1">
    <location>
        <begin position="411"/>
        <end position="421"/>
    </location>
</feature>
<dbReference type="Gene3D" id="1.25.40.10">
    <property type="entry name" value="Tetratricopeptide repeat domain"/>
    <property type="match status" value="2"/>
</dbReference>
<evidence type="ECO:0000313" key="3">
    <source>
        <dbReference type="EMBL" id="GLI64287.1"/>
    </source>
</evidence>
<gene>
    <name evidence="3" type="ORF">VaNZ11_007468</name>
</gene>
<dbReference type="Pfam" id="PF00622">
    <property type="entry name" value="SPRY"/>
    <property type="match status" value="1"/>
</dbReference>
<dbReference type="InterPro" id="IPR001870">
    <property type="entry name" value="B30.2/SPRY"/>
</dbReference>
<organism evidence="3 4">
    <name type="scientific">Volvox africanus</name>
    <dbReference type="NCBI Taxonomy" id="51714"/>
    <lineage>
        <taxon>Eukaryota</taxon>
        <taxon>Viridiplantae</taxon>
        <taxon>Chlorophyta</taxon>
        <taxon>core chlorophytes</taxon>
        <taxon>Chlorophyceae</taxon>
        <taxon>CS clade</taxon>
        <taxon>Chlamydomonadales</taxon>
        <taxon>Volvocaceae</taxon>
        <taxon>Volvox</taxon>
    </lineage>
</organism>
<feature type="domain" description="B30.2/SPRY" evidence="2">
    <location>
        <begin position="444"/>
        <end position="632"/>
    </location>
</feature>
<dbReference type="Pfam" id="PF13424">
    <property type="entry name" value="TPR_12"/>
    <property type="match status" value="1"/>
</dbReference>
<feature type="region of interest" description="Disordered" evidence="1">
    <location>
        <begin position="411"/>
        <end position="436"/>
    </location>
</feature>
<accession>A0ABQ5S307</accession>
<dbReference type="InterPro" id="IPR044736">
    <property type="entry name" value="Gid1/RanBPM/SPLA_SPRY"/>
</dbReference>
<dbReference type="InterPro" id="IPR003877">
    <property type="entry name" value="SPRY_dom"/>
</dbReference>